<dbReference type="Proteomes" id="UP000581206">
    <property type="component" value="Unassembled WGS sequence"/>
</dbReference>
<feature type="transmembrane region" description="Helical" evidence="5">
    <location>
        <begin position="130"/>
        <end position="152"/>
    </location>
</feature>
<dbReference type="SUPFAM" id="SSF52091">
    <property type="entry name" value="SpoIIaa-like"/>
    <property type="match status" value="1"/>
</dbReference>
<organism evidence="7 8">
    <name type="scientific">Cellulomonas denverensis</name>
    <dbReference type="NCBI Taxonomy" id="264297"/>
    <lineage>
        <taxon>Bacteria</taxon>
        <taxon>Bacillati</taxon>
        <taxon>Actinomycetota</taxon>
        <taxon>Actinomycetes</taxon>
        <taxon>Micrococcales</taxon>
        <taxon>Cellulomonadaceae</taxon>
        <taxon>Cellulomonas</taxon>
    </lineage>
</organism>
<evidence type="ECO:0000313" key="8">
    <source>
        <dbReference type="Proteomes" id="UP000581206"/>
    </source>
</evidence>
<dbReference type="GO" id="GO:0008271">
    <property type="term" value="F:secondary active sulfate transmembrane transporter activity"/>
    <property type="evidence" value="ECO:0007669"/>
    <property type="project" value="InterPro"/>
</dbReference>
<dbReference type="InterPro" id="IPR001902">
    <property type="entry name" value="SLC26A/SulP_fam"/>
</dbReference>
<comment type="subcellular location">
    <subcellularLocation>
        <location evidence="1">Membrane</location>
        <topology evidence="1">Multi-pass membrane protein</topology>
    </subcellularLocation>
</comment>
<dbReference type="InterPro" id="IPR011547">
    <property type="entry name" value="SLC26A/SulP_dom"/>
</dbReference>
<feature type="transmembrane region" description="Helical" evidence="5">
    <location>
        <begin position="95"/>
        <end position="118"/>
    </location>
</feature>
<evidence type="ECO:0000256" key="4">
    <source>
        <dbReference type="ARBA" id="ARBA00023136"/>
    </source>
</evidence>
<dbReference type="GO" id="GO:0016020">
    <property type="term" value="C:membrane"/>
    <property type="evidence" value="ECO:0007669"/>
    <property type="project" value="UniProtKB-SubCell"/>
</dbReference>
<dbReference type="Gene3D" id="3.30.750.24">
    <property type="entry name" value="STAS domain"/>
    <property type="match status" value="1"/>
</dbReference>
<feature type="transmembrane region" description="Helical" evidence="5">
    <location>
        <begin position="70"/>
        <end position="89"/>
    </location>
</feature>
<dbReference type="Pfam" id="PF01740">
    <property type="entry name" value="STAS"/>
    <property type="match status" value="1"/>
</dbReference>
<evidence type="ECO:0000256" key="2">
    <source>
        <dbReference type="ARBA" id="ARBA00022692"/>
    </source>
</evidence>
<dbReference type="EMBL" id="JAAXOX010000002">
    <property type="protein sequence ID" value="NKY22018.1"/>
    <property type="molecule type" value="Genomic_DNA"/>
</dbReference>
<feature type="transmembrane region" description="Helical" evidence="5">
    <location>
        <begin position="178"/>
        <end position="197"/>
    </location>
</feature>
<feature type="transmembrane region" description="Helical" evidence="5">
    <location>
        <begin position="250"/>
        <end position="273"/>
    </location>
</feature>
<comment type="caution">
    <text evidence="7">The sequence shown here is derived from an EMBL/GenBank/DDBJ whole genome shotgun (WGS) entry which is preliminary data.</text>
</comment>
<feature type="transmembrane region" description="Helical" evidence="5">
    <location>
        <begin position="392"/>
        <end position="422"/>
    </location>
</feature>
<evidence type="ECO:0000256" key="3">
    <source>
        <dbReference type="ARBA" id="ARBA00022989"/>
    </source>
</evidence>
<evidence type="ECO:0000313" key="7">
    <source>
        <dbReference type="EMBL" id="NKY22018.1"/>
    </source>
</evidence>
<feature type="domain" description="STAS" evidence="6">
    <location>
        <begin position="459"/>
        <end position="564"/>
    </location>
</feature>
<feature type="transmembrane region" description="Helical" evidence="5">
    <location>
        <begin position="350"/>
        <end position="372"/>
    </location>
</feature>
<sequence>MTGHRVFPSLAGYRRAWIGTDLIAGLTVWAVLVPEALAYATIAGVSPVVGLYAAVPALVLYAAVGSSRHLIVGPMSATAALSAGVVAAQHPGDAAAFWALTSATALVTGVLCLLAGALRAGFLASFISEPVLKGFIVGLALTIMIGQVPGLLGIEGGDGDFLAKAWAVLRGLGELDPATAVLGLACLAVLVVLRALVPRVPGSLVVVALAVAAVVLLDLDGLGVAVVGPIDAGLPAVGLPAADWSQYGDLVGPAAGVLLVGFAEALGAARTYAARIGEDVDPNRELLGMGLANAGSGLVSGMVVNGSLSKTAVNGGAGARSQLSGLTAAALTVATLLVLTPLFEPLPDAALAAIVIMAVAELVDVAALRRLWALAGPLGRRLYGTSPRYDAFAALAALAGVLLFDTLPGLLIGVALSMLLLLARASRPHVAVLVRDADGSWVDDRRRELRGRPAGAGVPGVLVVRVESGLFFANADHVRSAIRALVAERRPSLVVLDARTVPFVDSAAAGMLGQLRRDLDRAGATLVLAQDVGQVRDVLRAVAGAAGTPELERYPTVDQAIAAHPPTG</sequence>
<proteinExistence type="predicted"/>
<dbReference type="InterPro" id="IPR018045">
    <property type="entry name" value="S04_transporter_CS"/>
</dbReference>
<keyword evidence="8" id="KW-1185">Reference proteome</keyword>
<dbReference type="PROSITE" id="PS01130">
    <property type="entry name" value="SLC26A"/>
    <property type="match status" value="1"/>
</dbReference>
<accession>A0A7X6KU31</accession>
<dbReference type="CDD" id="cd07042">
    <property type="entry name" value="STAS_SulP_like_sulfate_transporter"/>
    <property type="match status" value="1"/>
</dbReference>
<dbReference type="Pfam" id="PF00916">
    <property type="entry name" value="Sulfate_transp"/>
    <property type="match status" value="1"/>
</dbReference>
<name>A0A7X6KU31_9CELL</name>
<reference evidence="7 8" key="1">
    <citation type="submission" date="2020-04" db="EMBL/GenBank/DDBJ databases">
        <title>MicrobeNet Type strains.</title>
        <authorList>
            <person name="Nicholson A.C."/>
        </authorList>
    </citation>
    <scope>NUCLEOTIDE SEQUENCE [LARGE SCALE GENOMIC DNA]</scope>
    <source>
        <strain evidence="7 8">ATCC BAA-788</strain>
    </source>
</reference>
<dbReference type="PROSITE" id="PS50801">
    <property type="entry name" value="STAS"/>
    <property type="match status" value="1"/>
</dbReference>
<dbReference type="PANTHER" id="PTHR11814">
    <property type="entry name" value="SULFATE TRANSPORTER"/>
    <property type="match status" value="1"/>
</dbReference>
<evidence type="ECO:0000256" key="5">
    <source>
        <dbReference type="SAM" id="Phobius"/>
    </source>
</evidence>
<keyword evidence="4 5" id="KW-0472">Membrane</keyword>
<keyword evidence="3 5" id="KW-1133">Transmembrane helix</keyword>
<dbReference type="AlphaFoldDB" id="A0A7X6KU31"/>
<feature type="transmembrane region" description="Helical" evidence="5">
    <location>
        <begin position="323"/>
        <end position="343"/>
    </location>
</feature>
<feature type="transmembrane region" description="Helical" evidence="5">
    <location>
        <begin position="204"/>
        <end position="230"/>
    </location>
</feature>
<dbReference type="InterPro" id="IPR002645">
    <property type="entry name" value="STAS_dom"/>
</dbReference>
<evidence type="ECO:0000259" key="6">
    <source>
        <dbReference type="PROSITE" id="PS50801"/>
    </source>
</evidence>
<keyword evidence="2 5" id="KW-0812">Transmembrane</keyword>
<protein>
    <submittedName>
        <fullName evidence="7">SulP family inorganic anion transporter</fullName>
    </submittedName>
</protein>
<feature type="transmembrane region" description="Helical" evidence="5">
    <location>
        <begin position="38"/>
        <end position="63"/>
    </location>
</feature>
<feature type="transmembrane region" description="Helical" evidence="5">
    <location>
        <begin position="12"/>
        <end position="32"/>
    </location>
</feature>
<dbReference type="InterPro" id="IPR036513">
    <property type="entry name" value="STAS_dom_sf"/>
</dbReference>
<evidence type="ECO:0000256" key="1">
    <source>
        <dbReference type="ARBA" id="ARBA00004141"/>
    </source>
</evidence>
<gene>
    <name evidence="7" type="ORF">HGA03_04990</name>
</gene>
<dbReference type="RefSeq" id="WP_168629135.1">
    <property type="nucleotide sequence ID" value="NZ_BONL01000034.1"/>
</dbReference>